<keyword evidence="6" id="KW-0411">Iron-sulfur</keyword>
<dbReference type="SUPFAM" id="SSF53383">
    <property type="entry name" value="PLP-dependent transferases"/>
    <property type="match status" value="1"/>
</dbReference>
<keyword evidence="4" id="KW-0663">Pyridoxal phosphate</keyword>
<dbReference type="RefSeq" id="WP_087357388.1">
    <property type="nucleotide sequence ID" value="NZ_NFLJ01000007.1"/>
</dbReference>
<feature type="domain" description="Aminotransferase class V" evidence="8">
    <location>
        <begin position="2"/>
        <end position="364"/>
    </location>
</feature>
<organism evidence="9 10">
    <name type="scientific">Massilimicrobiota timonensis</name>
    <dbReference type="NCBI Taxonomy" id="1776392"/>
    <lineage>
        <taxon>Bacteria</taxon>
        <taxon>Bacillati</taxon>
        <taxon>Bacillota</taxon>
        <taxon>Erysipelotrichia</taxon>
        <taxon>Erysipelotrichales</taxon>
        <taxon>Erysipelotrichaceae</taxon>
        <taxon>Massilimicrobiota</taxon>
    </lineage>
</organism>
<proteinExistence type="inferred from homology"/>
<comment type="caution">
    <text evidence="9">The sequence shown here is derived from an EMBL/GenBank/DDBJ whole genome shotgun (WGS) entry which is preliminary data.</text>
</comment>
<dbReference type="GO" id="GO:0003824">
    <property type="term" value="F:catalytic activity"/>
    <property type="evidence" value="ECO:0007669"/>
    <property type="project" value="UniProtKB-ARBA"/>
</dbReference>
<dbReference type="InterPro" id="IPR015424">
    <property type="entry name" value="PyrdxlP-dep_Trfase"/>
</dbReference>
<evidence type="ECO:0000256" key="4">
    <source>
        <dbReference type="ARBA" id="ARBA00022898"/>
    </source>
</evidence>
<dbReference type="InterPro" id="IPR016454">
    <property type="entry name" value="Cysteine_dSase"/>
</dbReference>
<dbReference type="EMBL" id="NFLJ01000007">
    <property type="protein sequence ID" value="OUQ35573.1"/>
    <property type="molecule type" value="Genomic_DNA"/>
</dbReference>
<dbReference type="PROSITE" id="PS00595">
    <property type="entry name" value="AA_TRANSFER_CLASS_5"/>
    <property type="match status" value="1"/>
</dbReference>
<evidence type="ECO:0000313" key="9">
    <source>
        <dbReference type="EMBL" id="OUQ35573.1"/>
    </source>
</evidence>
<sequence>MIYLDYVSTTPLNQEVNHMYQSLLNDYFANADSLYSLGLKTSALMEKSRELTARMLGVLPEEIIFTSGASESNSTAIKGCAFQYQNRGKHIITTAVEHSSVYQSCLQLRDVFGYDVDFISVNDKGELNLAELENKIREDTILVTMMYVNNEVGMVFPIREVYQIIQKKNPKVKFHVDMVQALGKLPIDLSYVDLASFSAHKIYGLKGSGVLYKKSSTSIVPLINGGQQEQQLRGGTSNTATHTMFAKTLRLALENLDEHYQYVMMLNQYVREQLQQIPDIVMNTPQDHVTPYILNFSCVGYKPEVILHALEMHECYVSTKSTCASHKHDVSRTLEAMGIDEKIAKSAIRISFSHYTTRDEIDEFLFYLKQVLKTIKKQR</sequence>
<evidence type="ECO:0000256" key="5">
    <source>
        <dbReference type="ARBA" id="ARBA00023004"/>
    </source>
</evidence>
<keyword evidence="3" id="KW-0479">Metal-binding</keyword>
<dbReference type="Gene3D" id="3.40.640.10">
    <property type="entry name" value="Type I PLP-dependent aspartate aminotransferase-like (Major domain)"/>
    <property type="match status" value="1"/>
</dbReference>
<gene>
    <name evidence="9" type="ORF">B5E75_03450</name>
</gene>
<dbReference type="Pfam" id="PF00266">
    <property type="entry name" value="Aminotran_5"/>
    <property type="match status" value="1"/>
</dbReference>
<evidence type="ECO:0000313" key="10">
    <source>
        <dbReference type="Proteomes" id="UP000195305"/>
    </source>
</evidence>
<accession>A0A1Y4T3L1</accession>
<keyword evidence="5" id="KW-0408">Iron</keyword>
<comment type="similarity">
    <text evidence="2">Belongs to the class-V pyridoxal-phosphate-dependent aminotransferase family. NifS/IscS subfamily.</text>
</comment>
<dbReference type="OrthoDB" id="9808002at2"/>
<dbReference type="InterPro" id="IPR015422">
    <property type="entry name" value="PyrdxlP-dep_Trfase_small"/>
</dbReference>
<dbReference type="GO" id="GO:0046872">
    <property type="term" value="F:metal ion binding"/>
    <property type="evidence" value="ECO:0007669"/>
    <property type="project" value="UniProtKB-KW"/>
</dbReference>
<keyword evidence="10" id="KW-1185">Reference proteome</keyword>
<evidence type="ECO:0000256" key="7">
    <source>
        <dbReference type="RuleBase" id="RU004504"/>
    </source>
</evidence>
<evidence type="ECO:0000256" key="6">
    <source>
        <dbReference type="ARBA" id="ARBA00023014"/>
    </source>
</evidence>
<dbReference type="AlphaFoldDB" id="A0A1Y4T3L1"/>
<dbReference type="GO" id="GO:0051536">
    <property type="term" value="F:iron-sulfur cluster binding"/>
    <property type="evidence" value="ECO:0007669"/>
    <property type="project" value="UniProtKB-KW"/>
</dbReference>
<comment type="cofactor">
    <cofactor evidence="1 7">
        <name>pyridoxal 5'-phosphate</name>
        <dbReference type="ChEBI" id="CHEBI:597326"/>
    </cofactor>
</comment>
<reference evidence="9 10" key="1">
    <citation type="journal article" date="2018" name="BMC Genomics">
        <title>Whole genome sequencing and function prediction of 133 gut anaerobes isolated from chicken caecum in pure cultures.</title>
        <authorList>
            <person name="Medvecky M."/>
            <person name="Cejkova D."/>
            <person name="Polansky O."/>
            <person name="Karasova D."/>
            <person name="Kubasova T."/>
            <person name="Cizek A."/>
            <person name="Rychlik I."/>
        </authorList>
    </citation>
    <scope>NUCLEOTIDE SEQUENCE [LARGE SCALE GENOMIC DNA]</scope>
    <source>
        <strain evidence="9 10">An13</strain>
    </source>
</reference>
<evidence type="ECO:0000259" key="8">
    <source>
        <dbReference type="Pfam" id="PF00266"/>
    </source>
</evidence>
<evidence type="ECO:0000256" key="2">
    <source>
        <dbReference type="ARBA" id="ARBA00006490"/>
    </source>
</evidence>
<dbReference type="PIRSF" id="PIRSF005572">
    <property type="entry name" value="NifS"/>
    <property type="match status" value="1"/>
</dbReference>
<dbReference type="InterPro" id="IPR015421">
    <property type="entry name" value="PyrdxlP-dep_Trfase_major"/>
</dbReference>
<dbReference type="Gene3D" id="1.10.260.50">
    <property type="match status" value="1"/>
</dbReference>
<dbReference type="InterPro" id="IPR020578">
    <property type="entry name" value="Aminotrans_V_PyrdxlP_BS"/>
</dbReference>
<dbReference type="PANTHER" id="PTHR11601:SF50">
    <property type="entry name" value="CYSTEINE DESULFURASE ISCS 2-RELATED"/>
    <property type="match status" value="1"/>
</dbReference>
<dbReference type="Proteomes" id="UP000195305">
    <property type="component" value="Unassembled WGS sequence"/>
</dbReference>
<dbReference type="PANTHER" id="PTHR11601">
    <property type="entry name" value="CYSTEINE DESULFURYLASE FAMILY MEMBER"/>
    <property type="match status" value="1"/>
</dbReference>
<evidence type="ECO:0000256" key="3">
    <source>
        <dbReference type="ARBA" id="ARBA00022723"/>
    </source>
</evidence>
<protein>
    <submittedName>
        <fullName evidence="9">Cysteine desulfurase</fullName>
    </submittedName>
</protein>
<dbReference type="Gene3D" id="3.90.1150.10">
    <property type="entry name" value="Aspartate Aminotransferase, domain 1"/>
    <property type="match status" value="1"/>
</dbReference>
<dbReference type="InterPro" id="IPR000192">
    <property type="entry name" value="Aminotrans_V_dom"/>
</dbReference>
<name>A0A1Y4T3L1_9FIRM</name>
<evidence type="ECO:0000256" key="1">
    <source>
        <dbReference type="ARBA" id="ARBA00001933"/>
    </source>
</evidence>